<proteinExistence type="predicted"/>
<comment type="caution">
    <text evidence="2">The sequence shown here is derived from an EMBL/GenBank/DDBJ whole genome shotgun (WGS) entry which is preliminary data.</text>
</comment>
<gene>
    <name evidence="2" type="ORF">GGR27_000264</name>
</gene>
<sequence>MLLLLLLTSAVWGQVYVPVAGEYGVDDERKLILLRGSASDLRGVTELKLNDQRFIMHEPVDAKSPKHSYNVARGEIIYALQFTELPLFTLTTNEAIGDEPKVGVQVTYSDNDQTFRASGGVEYRGGFSLELSKKSLDLEFNDDVQFGELRNDDDWILDALYNEPLRVNAFVGHKLWLEQHRLAYANQEPRAQPGPGVELVEVFLNNTYAGLYLLSEQIDRKQLRLKKTRDGVIRGELYKGEDDQLGTDFGDNPPLPDYASENWSGYELKHPKADEIIDWGNLYAFHQFVTETSDAEFTAGIAERFDLDNAADFLLFINLLGMADNASRNLFTARYDRDSPYFHLPWDLDGSFGNSPRGDRIAATDFWYGNALYRRLTQLNAGGFNDLLCARYGELRNSGVYSVKNIAGKLTTAVDLLIRSGTAGREKMAWPKTASVNVETLAYTEDWLVKRLDFMDNFVCALAAKIDGSSTNSTLQVFPNPSNGIIAIEQQAGDISPVFQVYDLKGQRLYSGLAGLRSTIDLSHLPPGTYYVKMGENATTVFIR</sequence>
<organism evidence="2 3">
    <name type="scientific">Neolewinella antarctica</name>
    <dbReference type="NCBI Taxonomy" id="442734"/>
    <lineage>
        <taxon>Bacteria</taxon>
        <taxon>Pseudomonadati</taxon>
        <taxon>Bacteroidota</taxon>
        <taxon>Saprospiria</taxon>
        <taxon>Saprospirales</taxon>
        <taxon>Lewinellaceae</taxon>
        <taxon>Neolewinella</taxon>
    </lineage>
</organism>
<reference evidence="2 3" key="1">
    <citation type="submission" date="2020-03" db="EMBL/GenBank/DDBJ databases">
        <title>Genomic Encyclopedia of Type Strains, Phase IV (KMG-IV): sequencing the most valuable type-strain genomes for metagenomic binning, comparative biology and taxonomic classification.</title>
        <authorList>
            <person name="Goeker M."/>
        </authorList>
    </citation>
    <scope>NUCLEOTIDE SEQUENCE [LARGE SCALE GENOMIC DNA]</scope>
    <source>
        <strain evidence="2 3">DSM 105096</strain>
    </source>
</reference>
<keyword evidence="3" id="KW-1185">Reference proteome</keyword>
<evidence type="ECO:0000313" key="3">
    <source>
        <dbReference type="Proteomes" id="UP000770785"/>
    </source>
</evidence>
<dbReference type="EMBL" id="JAATJH010000001">
    <property type="protein sequence ID" value="NJC24783.1"/>
    <property type="molecule type" value="Genomic_DNA"/>
</dbReference>
<feature type="domain" description="Secretion system C-terminal sorting" evidence="1">
    <location>
        <begin position="477"/>
        <end position="540"/>
    </location>
</feature>
<dbReference type="Proteomes" id="UP000770785">
    <property type="component" value="Unassembled WGS sequence"/>
</dbReference>
<dbReference type="Pfam" id="PF08757">
    <property type="entry name" value="CotH"/>
    <property type="match status" value="1"/>
</dbReference>
<accession>A0ABX0X7E1</accession>
<name>A0ABX0X7E1_9BACT</name>
<protein>
    <recommendedName>
        <fullName evidence="1">Secretion system C-terminal sorting domain-containing protein</fullName>
    </recommendedName>
</protein>
<dbReference type="Pfam" id="PF18962">
    <property type="entry name" value="Por_Secre_tail"/>
    <property type="match status" value="1"/>
</dbReference>
<dbReference type="NCBIfam" id="TIGR04183">
    <property type="entry name" value="Por_Secre_tail"/>
    <property type="match status" value="1"/>
</dbReference>
<dbReference type="InterPro" id="IPR026444">
    <property type="entry name" value="Secre_tail"/>
</dbReference>
<dbReference type="RefSeq" id="WP_168035592.1">
    <property type="nucleotide sequence ID" value="NZ_JAATJH010000001.1"/>
</dbReference>
<evidence type="ECO:0000313" key="2">
    <source>
        <dbReference type="EMBL" id="NJC24783.1"/>
    </source>
</evidence>
<dbReference type="InterPro" id="IPR014867">
    <property type="entry name" value="Spore_coat_CotH_CotH2/3/7"/>
</dbReference>
<evidence type="ECO:0000259" key="1">
    <source>
        <dbReference type="Pfam" id="PF18962"/>
    </source>
</evidence>